<evidence type="ECO:0000313" key="2">
    <source>
        <dbReference type="Proteomes" id="UP000326396"/>
    </source>
</evidence>
<gene>
    <name evidence="1" type="ORF">E3N88_07859</name>
</gene>
<proteinExistence type="predicted"/>
<protein>
    <submittedName>
        <fullName evidence="1">Uncharacterized protein</fullName>
    </submittedName>
</protein>
<evidence type="ECO:0000313" key="1">
    <source>
        <dbReference type="EMBL" id="KAD6453154.1"/>
    </source>
</evidence>
<reference evidence="1 2" key="1">
    <citation type="submission" date="2019-05" db="EMBL/GenBank/DDBJ databases">
        <title>Mikania micrantha, genome provides insights into the molecular mechanism of rapid growth.</title>
        <authorList>
            <person name="Liu B."/>
        </authorList>
    </citation>
    <scope>NUCLEOTIDE SEQUENCE [LARGE SCALE GENOMIC DNA]</scope>
    <source>
        <strain evidence="1">NLD-2019</strain>
        <tissue evidence="1">Leaf</tissue>
    </source>
</reference>
<accession>A0A5N6PEQ0</accession>
<comment type="caution">
    <text evidence="1">The sequence shown here is derived from an EMBL/GenBank/DDBJ whole genome shotgun (WGS) entry which is preliminary data.</text>
</comment>
<sequence length="132" mass="14060">MVNSYYPLVVGGLAWNVPHCHGGGEGLRPGWSRRKRLHGQRRIEGRGAILCGGCPRRRLRLPEVVVAIGGGEEIGGGCAAVVGVAVVAGEDEWEGHIETLVSKVDTASRKVSLEDHNCFGIDGGHQSKEEDP</sequence>
<dbReference type="EMBL" id="SZYD01000004">
    <property type="protein sequence ID" value="KAD6453154.1"/>
    <property type="molecule type" value="Genomic_DNA"/>
</dbReference>
<organism evidence="1 2">
    <name type="scientific">Mikania micrantha</name>
    <name type="common">bitter vine</name>
    <dbReference type="NCBI Taxonomy" id="192012"/>
    <lineage>
        <taxon>Eukaryota</taxon>
        <taxon>Viridiplantae</taxon>
        <taxon>Streptophyta</taxon>
        <taxon>Embryophyta</taxon>
        <taxon>Tracheophyta</taxon>
        <taxon>Spermatophyta</taxon>
        <taxon>Magnoliopsida</taxon>
        <taxon>eudicotyledons</taxon>
        <taxon>Gunneridae</taxon>
        <taxon>Pentapetalae</taxon>
        <taxon>asterids</taxon>
        <taxon>campanulids</taxon>
        <taxon>Asterales</taxon>
        <taxon>Asteraceae</taxon>
        <taxon>Asteroideae</taxon>
        <taxon>Heliantheae alliance</taxon>
        <taxon>Eupatorieae</taxon>
        <taxon>Mikania</taxon>
    </lineage>
</organism>
<dbReference type="Proteomes" id="UP000326396">
    <property type="component" value="Linkage Group LG12"/>
</dbReference>
<dbReference type="AlphaFoldDB" id="A0A5N6PEQ0"/>
<keyword evidence="2" id="KW-1185">Reference proteome</keyword>
<name>A0A5N6PEQ0_9ASTR</name>